<keyword evidence="2" id="KW-1133">Transmembrane helix</keyword>
<comment type="caution">
    <text evidence="3">The sequence shown here is derived from an EMBL/GenBank/DDBJ whole genome shotgun (WGS) entry which is preliminary data.</text>
</comment>
<keyword evidence="2" id="KW-0812">Transmembrane</keyword>
<accession>A0A5C6E9W3</accession>
<proteinExistence type="predicted"/>
<gene>
    <name evidence="3" type="ORF">Q31b_14710</name>
</gene>
<reference evidence="3 4" key="1">
    <citation type="submission" date="2019-02" db="EMBL/GenBank/DDBJ databases">
        <title>Deep-cultivation of Planctomycetes and their phenomic and genomic characterization uncovers novel biology.</title>
        <authorList>
            <person name="Wiegand S."/>
            <person name="Jogler M."/>
            <person name="Boedeker C."/>
            <person name="Pinto D."/>
            <person name="Vollmers J."/>
            <person name="Rivas-Marin E."/>
            <person name="Kohn T."/>
            <person name="Peeters S.H."/>
            <person name="Heuer A."/>
            <person name="Rast P."/>
            <person name="Oberbeckmann S."/>
            <person name="Bunk B."/>
            <person name="Jeske O."/>
            <person name="Meyerdierks A."/>
            <person name="Storesund J.E."/>
            <person name="Kallscheuer N."/>
            <person name="Luecker S."/>
            <person name="Lage O.M."/>
            <person name="Pohl T."/>
            <person name="Merkel B.J."/>
            <person name="Hornburger P."/>
            <person name="Mueller R.-W."/>
            <person name="Bruemmer F."/>
            <person name="Labrenz M."/>
            <person name="Spormann A.M."/>
            <person name="Op Den Camp H."/>
            <person name="Overmann J."/>
            <person name="Amann R."/>
            <person name="Jetten M.S.M."/>
            <person name="Mascher T."/>
            <person name="Medema M.H."/>
            <person name="Devos D.P."/>
            <person name="Kaster A.-K."/>
            <person name="Ovreas L."/>
            <person name="Rohde M."/>
            <person name="Galperin M.Y."/>
            <person name="Jogler C."/>
        </authorList>
    </citation>
    <scope>NUCLEOTIDE SEQUENCE [LARGE SCALE GENOMIC DNA]</scope>
    <source>
        <strain evidence="3 4">Q31b</strain>
    </source>
</reference>
<evidence type="ECO:0000256" key="2">
    <source>
        <dbReference type="SAM" id="Phobius"/>
    </source>
</evidence>
<evidence type="ECO:0000313" key="4">
    <source>
        <dbReference type="Proteomes" id="UP000315471"/>
    </source>
</evidence>
<feature type="region of interest" description="Disordered" evidence="1">
    <location>
        <begin position="295"/>
        <end position="316"/>
    </location>
</feature>
<evidence type="ECO:0000256" key="1">
    <source>
        <dbReference type="SAM" id="MobiDB-lite"/>
    </source>
</evidence>
<evidence type="ECO:0000313" key="3">
    <source>
        <dbReference type="EMBL" id="TWU43939.1"/>
    </source>
</evidence>
<dbReference type="AlphaFoldDB" id="A0A5C6E9W3"/>
<keyword evidence="2" id="KW-0472">Membrane</keyword>
<protein>
    <submittedName>
        <fullName evidence="3">Uncharacterized protein</fullName>
    </submittedName>
</protein>
<feature type="transmembrane region" description="Helical" evidence="2">
    <location>
        <begin position="53"/>
        <end position="75"/>
    </location>
</feature>
<sequence length="316" mass="35152">MSSATDQLLSDTAVSDAIASDMPTSDSFEPRRLERIQEREKLRTSRFDRVSSLFFAVILFIGTLVLMLSLVWLLARFEFPTMSLVQPIRQGEGPNLNGTQPDFDLPTGKEIEDLLEPTLEDEIIAVTNSVSSTKATVGAVNDSPIDGYTDSGPSGPVGEWNDIVPRFERWQLKFNANNIDGYTSQLDFFQIELGAIGGSIQGVDTVKSLAGSPQKARIVDTENEKRLYFMWTTPGPLLQYDKQLLQKAGIPLPGRMILKFVPENLEAQLAQTEMEYAKANGRSSVEEIAKTVFESQPDGGGYQFEVVDQRYRKPSR</sequence>
<name>A0A5C6E9W3_9BACT</name>
<dbReference type="EMBL" id="SJPY01000002">
    <property type="protein sequence ID" value="TWU43939.1"/>
    <property type="molecule type" value="Genomic_DNA"/>
</dbReference>
<dbReference type="RefSeq" id="WP_231617368.1">
    <property type="nucleotide sequence ID" value="NZ_SJPY01000002.1"/>
</dbReference>
<keyword evidence="4" id="KW-1185">Reference proteome</keyword>
<feature type="compositionally biased region" description="Basic and acidic residues" evidence="1">
    <location>
        <begin position="307"/>
        <end position="316"/>
    </location>
</feature>
<dbReference type="Proteomes" id="UP000315471">
    <property type="component" value="Unassembled WGS sequence"/>
</dbReference>
<organism evidence="3 4">
    <name type="scientific">Novipirellula aureliae</name>
    <dbReference type="NCBI Taxonomy" id="2527966"/>
    <lineage>
        <taxon>Bacteria</taxon>
        <taxon>Pseudomonadati</taxon>
        <taxon>Planctomycetota</taxon>
        <taxon>Planctomycetia</taxon>
        <taxon>Pirellulales</taxon>
        <taxon>Pirellulaceae</taxon>
        <taxon>Novipirellula</taxon>
    </lineage>
</organism>